<name>A0A6J4QUR2_9ACTN</name>
<organism evidence="1">
    <name type="scientific">uncultured Rubrobacteraceae bacterium</name>
    <dbReference type="NCBI Taxonomy" id="349277"/>
    <lineage>
        <taxon>Bacteria</taxon>
        <taxon>Bacillati</taxon>
        <taxon>Actinomycetota</taxon>
        <taxon>Rubrobacteria</taxon>
        <taxon>Rubrobacterales</taxon>
        <taxon>Rubrobacteraceae</taxon>
        <taxon>environmental samples</taxon>
    </lineage>
</organism>
<dbReference type="AlphaFoldDB" id="A0A6J4QUR2"/>
<dbReference type="InterPro" id="IPR045991">
    <property type="entry name" value="DUF5947"/>
</dbReference>
<protein>
    <submittedName>
        <fullName evidence="1">Uncharacterized protein</fullName>
    </submittedName>
</protein>
<reference evidence="1" key="1">
    <citation type="submission" date="2020-02" db="EMBL/GenBank/DDBJ databases">
        <authorList>
            <person name="Meier V. D."/>
        </authorList>
    </citation>
    <scope>NUCLEOTIDE SEQUENCE</scope>
    <source>
        <strain evidence="1">AVDCRST_MAG25</strain>
    </source>
</reference>
<proteinExistence type="predicted"/>
<accession>A0A6J4QUR2</accession>
<sequence length="230" mass="26401">MAERSNGRTSSAFSALRRLSREFGKAEEAAAEAARERAAEERCDLCGAPIPAEHRHLLEVATRGIMCSCRPCSILFDSRAASEGRYRLIPDRHLFLDDFEMSDARWESLRIPVDMAFFFHSAPAGRIVAFYPGPMGPTESLLKLSAWQELEEANPVLREMEHDVEALLVNRARGTREHFLVPMDRCYGLVGLIRTHWRGFSGGREVWEELERFFEELRMRSRTVSRERRA</sequence>
<dbReference type="EMBL" id="CADCVI010000006">
    <property type="protein sequence ID" value="CAA9455551.1"/>
    <property type="molecule type" value="Genomic_DNA"/>
</dbReference>
<dbReference type="Pfam" id="PF19372">
    <property type="entry name" value="DUF5947"/>
    <property type="match status" value="1"/>
</dbReference>
<gene>
    <name evidence="1" type="ORF">AVDCRST_MAG25-73</name>
</gene>
<evidence type="ECO:0000313" key="1">
    <source>
        <dbReference type="EMBL" id="CAA9455551.1"/>
    </source>
</evidence>